<evidence type="ECO:0000313" key="9">
    <source>
        <dbReference type="Proteomes" id="UP000095347"/>
    </source>
</evidence>
<dbReference type="PROSITE" id="PS51755">
    <property type="entry name" value="OMPR_PHOB"/>
    <property type="match status" value="1"/>
</dbReference>
<dbReference type="Proteomes" id="UP000095347">
    <property type="component" value="Unassembled WGS sequence"/>
</dbReference>
<feature type="modified residue" description="4-aspartylphosphate" evidence="4">
    <location>
        <position position="56"/>
    </location>
</feature>
<dbReference type="InterPro" id="IPR039420">
    <property type="entry name" value="WalR-like"/>
</dbReference>
<sequence length="235" mass="26235">MSDGKRILVIDDDQILTDLLCEQLTTTEGFQCVCTQTGEEGLEHAKNGYFDLVLLDVELPGMGGREVCRLLRANGLVAPIVMLTVSDSEVDTIRGLNAGATDYVTKPFKLGVLMARIRAHIRQFEQSDDAMLGIGRYRFQPGAKILIAEDETTASARKEKIRLTDKEAQILKFLYLHGDRVVGRDELLDEVWGYNAGVTTHTLETHVYRLRQKMEADPSHAKMLVTEPGGYRLVP</sequence>
<dbReference type="GO" id="GO:0032993">
    <property type="term" value="C:protein-DNA complex"/>
    <property type="evidence" value="ECO:0007669"/>
    <property type="project" value="TreeGrafter"/>
</dbReference>
<evidence type="ECO:0000256" key="2">
    <source>
        <dbReference type="ARBA" id="ARBA00023012"/>
    </source>
</evidence>
<dbReference type="EMBL" id="MCGG01000078">
    <property type="protein sequence ID" value="OEJ64111.1"/>
    <property type="molecule type" value="Genomic_DNA"/>
</dbReference>
<organism evidence="8 9">
    <name type="scientific">Magnetovibrio blakemorei</name>
    <dbReference type="NCBI Taxonomy" id="28181"/>
    <lineage>
        <taxon>Bacteria</taxon>
        <taxon>Pseudomonadati</taxon>
        <taxon>Pseudomonadota</taxon>
        <taxon>Alphaproteobacteria</taxon>
        <taxon>Rhodospirillales</taxon>
        <taxon>Magnetovibrionaceae</taxon>
        <taxon>Magnetovibrio</taxon>
    </lineage>
</organism>
<proteinExistence type="predicted"/>
<evidence type="ECO:0000256" key="4">
    <source>
        <dbReference type="PROSITE-ProRule" id="PRU00169"/>
    </source>
</evidence>
<comment type="caution">
    <text evidence="8">The sequence shown here is derived from an EMBL/GenBank/DDBJ whole genome shotgun (WGS) entry which is preliminary data.</text>
</comment>
<evidence type="ECO:0000259" key="6">
    <source>
        <dbReference type="PROSITE" id="PS50110"/>
    </source>
</evidence>
<evidence type="ECO:0000256" key="1">
    <source>
        <dbReference type="ARBA" id="ARBA00022553"/>
    </source>
</evidence>
<dbReference type="SMART" id="SM00862">
    <property type="entry name" value="Trans_reg_C"/>
    <property type="match status" value="1"/>
</dbReference>
<dbReference type="PANTHER" id="PTHR48111">
    <property type="entry name" value="REGULATOR OF RPOS"/>
    <property type="match status" value="1"/>
</dbReference>
<evidence type="ECO:0000256" key="3">
    <source>
        <dbReference type="ARBA" id="ARBA00023125"/>
    </source>
</evidence>
<accession>A0A1E5Q3P1</accession>
<dbReference type="STRING" id="28181.BEN30_01560"/>
<keyword evidence="1 4" id="KW-0597">Phosphoprotein</keyword>
<name>A0A1E5Q3P1_9PROT</name>
<evidence type="ECO:0000259" key="7">
    <source>
        <dbReference type="PROSITE" id="PS51755"/>
    </source>
</evidence>
<dbReference type="OrthoDB" id="9802426at2"/>
<keyword evidence="3 5" id="KW-0238">DNA-binding</keyword>
<dbReference type="InterPro" id="IPR001867">
    <property type="entry name" value="OmpR/PhoB-type_DNA-bd"/>
</dbReference>
<dbReference type="PROSITE" id="PS50110">
    <property type="entry name" value="RESPONSE_REGULATORY"/>
    <property type="match status" value="1"/>
</dbReference>
<dbReference type="SMART" id="SM00448">
    <property type="entry name" value="REC"/>
    <property type="match status" value="1"/>
</dbReference>
<evidence type="ECO:0000313" key="8">
    <source>
        <dbReference type="EMBL" id="OEJ64111.1"/>
    </source>
</evidence>
<dbReference type="Gene3D" id="3.40.50.2300">
    <property type="match status" value="1"/>
</dbReference>
<feature type="DNA-binding region" description="OmpR/PhoB-type" evidence="5">
    <location>
        <begin position="134"/>
        <end position="235"/>
    </location>
</feature>
<dbReference type="CDD" id="cd17574">
    <property type="entry name" value="REC_OmpR"/>
    <property type="match status" value="1"/>
</dbReference>
<dbReference type="InterPro" id="IPR016032">
    <property type="entry name" value="Sig_transdc_resp-reg_C-effctor"/>
</dbReference>
<dbReference type="RefSeq" id="WP_069959458.1">
    <property type="nucleotide sequence ID" value="NZ_MCGG01000078.1"/>
</dbReference>
<dbReference type="Pfam" id="PF00072">
    <property type="entry name" value="Response_reg"/>
    <property type="match status" value="1"/>
</dbReference>
<dbReference type="InterPro" id="IPR001789">
    <property type="entry name" value="Sig_transdc_resp-reg_receiver"/>
</dbReference>
<dbReference type="Pfam" id="PF00486">
    <property type="entry name" value="Trans_reg_C"/>
    <property type="match status" value="1"/>
</dbReference>
<dbReference type="GO" id="GO:0000976">
    <property type="term" value="F:transcription cis-regulatory region binding"/>
    <property type="evidence" value="ECO:0007669"/>
    <property type="project" value="TreeGrafter"/>
</dbReference>
<dbReference type="GO" id="GO:0006355">
    <property type="term" value="P:regulation of DNA-templated transcription"/>
    <property type="evidence" value="ECO:0007669"/>
    <property type="project" value="InterPro"/>
</dbReference>
<keyword evidence="9" id="KW-1185">Reference proteome</keyword>
<dbReference type="GO" id="GO:0005829">
    <property type="term" value="C:cytosol"/>
    <property type="evidence" value="ECO:0007669"/>
    <property type="project" value="TreeGrafter"/>
</dbReference>
<dbReference type="InterPro" id="IPR036388">
    <property type="entry name" value="WH-like_DNA-bd_sf"/>
</dbReference>
<dbReference type="SUPFAM" id="SSF52172">
    <property type="entry name" value="CheY-like"/>
    <property type="match status" value="1"/>
</dbReference>
<evidence type="ECO:0000256" key="5">
    <source>
        <dbReference type="PROSITE-ProRule" id="PRU01091"/>
    </source>
</evidence>
<dbReference type="Gene3D" id="1.10.10.10">
    <property type="entry name" value="Winged helix-like DNA-binding domain superfamily/Winged helix DNA-binding domain"/>
    <property type="match status" value="1"/>
</dbReference>
<reference evidence="9" key="1">
    <citation type="submission" date="2016-07" db="EMBL/GenBank/DDBJ databases">
        <authorList>
            <person name="Florea S."/>
            <person name="Webb J.S."/>
            <person name="Jaromczyk J."/>
            <person name="Schardl C.L."/>
        </authorList>
    </citation>
    <scope>NUCLEOTIDE SEQUENCE [LARGE SCALE GENOMIC DNA]</scope>
    <source>
        <strain evidence="9">MV-1</strain>
    </source>
</reference>
<feature type="domain" description="Response regulatory" evidence="6">
    <location>
        <begin position="6"/>
        <end position="121"/>
    </location>
</feature>
<dbReference type="Gene3D" id="6.10.250.690">
    <property type="match status" value="1"/>
</dbReference>
<dbReference type="InterPro" id="IPR011006">
    <property type="entry name" value="CheY-like_superfamily"/>
</dbReference>
<keyword evidence="2" id="KW-0902">Two-component regulatory system</keyword>
<feature type="domain" description="OmpR/PhoB-type" evidence="7">
    <location>
        <begin position="134"/>
        <end position="235"/>
    </location>
</feature>
<dbReference type="PANTHER" id="PTHR48111:SF40">
    <property type="entry name" value="PHOSPHATE REGULON TRANSCRIPTIONAL REGULATORY PROTEIN PHOB"/>
    <property type="match status" value="1"/>
</dbReference>
<protein>
    <submittedName>
        <fullName evidence="8">DNA-binding response regulator</fullName>
    </submittedName>
</protein>
<dbReference type="GO" id="GO:0000156">
    <property type="term" value="F:phosphorelay response regulator activity"/>
    <property type="evidence" value="ECO:0007669"/>
    <property type="project" value="TreeGrafter"/>
</dbReference>
<dbReference type="AlphaFoldDB" id="A0A1E5Q3P1"/>
<gene>
    <name evidence="8" type="ORF">BEN30_01560</name>
</gene>
<dbReference type="CDD" id="cd00383">
    <property type="entry name" value="trans_reg_C"/>
    <property type="match status" value="1"/>
</dbReference>
<dbReference type="SUPFAM" id="SSF46894">
    <property type="entry name" value="C-terminal effector domain of the bipartite response regulators"/>
    <property type="match status" value="1"/>
</dbReference>